<gene>
    <name evidence="12" type="ORF">EDD42_3413</name>
</gene>
<evidence type="ECO:0000256" key="3">
    <source>
        <dbReference type="ARBA" id="ARBA00022553"/>
    </source>
</evidence>
<dbReference type="GO" id="GO:0016020">
    <property type="term" value="C:membrane"/>
    <property type="evidence" value="ECO:0007669"/>
    <property type="project" value="InterPro"/>
</dbReference>
<proteinExistence type="predicted"/>
<feature type="transmembrane region" description="Helical" evidence="10">
    <location>
        <begin position="61"/>
        <end position="92"/>
    </location>
</feature>
<dbReference type="SUPFAM" id="SSF55874">
    <property type="entry name" value="ATPase domain of HSP90 chaperone/DNA topoisomerase II/histidine kinase"/>
    <property type="match status" value="1"/>
</dbReference>
<keyword evidence="13" id="KW-1185">Reference proteome</keyword>
<feature type="domain" description="Signal transduction histidine kinase subgroup 3 dimerisation and phosphoacceptor" evidence="11">
    <location>
        <begin position="179"/>
        <end position="244"/>
    </location>
</feature>
<dbReference type="InterPro" id="IPR036890">
    <property type="entry name" value="HATPase_C_sf"/>
</dbReference>
<keyword evidence="10" id="KW-1133">Transmembrane helix</keyword>
<dbReference type="Pfam" id="PF07730">
    <property type="entry name" value="HisKA_3"/>
    <property type="match status" value="1"/>
</dbReference>
<keyword evidence="8" id="KW-0902">Two-component regulatory system</keyword>
<dbReference type="GO" id="GO:0005524">
    <property type="term" value="F:ATP binding"/>
    <property type="evidence" value="ECO:0007669"/>
    <property type="project" value="UniProtKB-KW"/>
</dbReference>
<comment type="caution">
    <text evidence="12">The sequence shown here is derived from an EMBL/GenBank/DDBJ whole genome shotgun (WGS) entry which is preliminary data.</text>
</comment>
<name>A0A3N2C713_9MICO</name>
<dbReference type="EC" id="2.7.13.3" evidence="2"/>
<dbReference type="GO" id="GO:0046983">
    <property type="term" value="F:protein dimerization activity"/>
    <property type="evidence" value="ECO:0007669"/>
    <property type="project" value="InterPro"/>
</dbReference>
<keyword evidence="3" id="KW-0597">Phosphoprotein</keyword>
<feature type="transmembrane region" description="Helical" evidence="10">
    <location>
        <begin position="36"/>
        <end position="54"/>
    </location>
</feature>
<reference evidence="12 13" key="1">
    <citation type="submission" date="2018-11" db="EMBL/GenBank/DDBJ databases">
        <title>Sequencing the genomes of 1000 actinobacteria strains.</title>
        <authorList>
            <person name="Klenk H.-P."/>
        </authorList>
    </citation>
    <scope>NUCLEOTIDE SEQUENCE [LARGE SCALE GENOMIC DNA]</scope>
    <source>
        <strain evidence="12 13">DSM 14012</strain>
    </source>
</reference>
<dbReference type="EMBL" id="RKHL01000001">
    <property type="protein sequence ID" value="ROR83302.1"/>
    <property type="molecule type" value="Genomic_DNA"/>
</dbReference>
<protein>
    <recommendedName>
        <fullName evidence="2">histidine kinase</fullName>
        <ecNumber evidence="2">2.7.13.3</ecNumber>
    </recommendedName>
</protein>
<dbReference type="Proteomes" id="UP000266915">
    <property type="component" value="Unassembled WGS sequence"/>
</dbReference>
<evidence type="ECO:0000256" key="9">
    <source>
        <dbReference type="SAM" id="MobiDB-lite"/>
    </source>
</evidence>
<keyword evidence="7" id="KW-0067">ATP-binding</keyword>
<feature type="transmembrane region" description="Helical" evidence="10">
    <location>
        <begin position="104"/>
        <end position="126"/>
    </location>
</feature>
<evidence type="ECO:0000256" key="5">
    <source>
        <dbReference type="ARBA" id="ARBA00022741"/>
    </source>
</evidence>
<keyword evidence="6 12" id="KW-0418">Kinase</keyword>
<keyword evidence="10" id="KW-0812">Transmembrane</keyword>
<evidence type="ECO:0000256" key="4">
    <source>
        <dbReference type="ARBA" id="ARBA00022679"/>
    </source>
</evidence>
<dbReference type="Gene3D" id="3.30.565.10">
    <property type="entry name" value="Histidine kinase-like ATPase, C-terminal domain"/>
    <property type="match status" value="1"/>
</dbReference>
<organism evidence="12 13">
    <name type="scientific">Plantibacter flavus</name>
    <dbReference type="NCBI Taxonomy" id="150123"/>
    <lineage>
        <taxon>Bacteria</taxon>
        <taxon>Bacillati</taxon>
        <taxon>Actinomycetota</taxon>
        <taxon>Actinomycetes</taxon>
        <taxon>Micrococcales</taxon>
        <taxon>Microbacteriaceae</taxon>
        <taxon>Plantibacter</taxon>
    </lineage>
</organism>
<evidence type="ECO:0000259" key="11">
    <source>
        <dbReference type="Pfam" id="PF07730"/>
    </source>
</evidence>
<dbReference type="AlphaFoldDB" id="A0A3N2C713"/>
<evidence type="ECO:0000256" key="1">
    <source>
        <dbReference type="ARBA" id="ARBA00000085"/>
    </source>
</evidence>
<feature type="region of interest" description="Disordered" evidence="9">
    <location>
        <begin position="374"/>
        <end position="400"/>
    </location>
</feature>
<evidence type="ECO:0000256" key="8">
    <source>
        <dbReference type="ARBA" id="ARBA00023012"/>
    </source>
</evidence>
<evidence type="ECO:0000256" key="10">
    <source>
        <dbReference type="SAM" id="Phobius"/>
    </source>
</evidence>
<sequence>MRDPHPRPPVWVGDVVAAVLIIASAFIPFPNAEFRPGSPLVVALVVAPALLLPLRRRWPIAVLAAVIACYGAAAITGTLAPGVVIAAAIAMFGVAVRSARKTTLITAVATMVAVALLSLLASIGSFDPRTVQFAVMIAFAAAAGDGTRSRRAYILAITERAERAEQTREAEARRRVTEERLRIARDLHDTVAHQISVISLNAGVASSSLESRPEKAKEALVSIRRASRTVLGEIGDLLEVLRSDGAGAGSRGTLPQPGLDRLDALIAEFTAAGLDITTRIDPDAPKLSTATDVVAYRVVQEGLTNALKHGPERRAHVLVEGGDGRIVVSVSNPTAPGVLREQADAPPTTGHGLLGIRERVAAVRGTVDVGATPGGWRLSAGLPTGEPTHPGPTHPEESPA</sequence>
<accession>A0A3N2C713</accession>
<comment type="catalytic activity">
    <reaction evidence="1">
        <text>ATP + protein L-histidine = ADP + protein N-phospho-L-histidine.</text>
        <dbReference type="EC" id="2.7.13.3"/>
    </reaction>
</comment>
<dbReference type="CDD" id="cd16917">
    <property type="entry name" value="HATPase_UhpB-NarQ-NarX-like"/>
    <property type="match status" value="1"/>
</dbReference>
<evidence type="ECO:0000256" key="2">
    <source>
        <dbReference type="ARBA" id="ARBA00012438"/>
    </source>
</evidence>
<dbReference type="GO" id="GO:0000155">
    <property type="term" value="F:phosphorelay sensor kinase activity"/>
    <property type="evidence" value="ECO:0007669"/>
    <property type="project" value="InterPro"/>
</dbReference>
<keyword evidence="10" id="KW-0472">Membrane</keyword>
<feature type="transmembrane region" description="Helical" evidence="10">
    <location>
        <begin position="12"/>
        <end position="30"/>
    </location>
</feature>
<dbReference type="InterPro" id="IPR050482">
    <property type="entry name" value="Sensor_HK_TwoCompSys"/>
</dbReference>
<dbReference type="PANTHER" id="PTHR24421">
    <property type="entry name" value="NITRATE/NITRITE SENSOR PROTEIN NARX-RELATED"/>
    <property type="match status" value="1"/>
</dbReference>
<evidence type="ECO:0000313" key="13">
    <source>
        <dbReference type="Proteomes" id="UP000266915"/>
    </source>
</evidence>
<evidence type="ECO:0000256" key="7">
    <source>
        <dbReference type="ARBA" id="ARBA00022840"/>
    </source>
</evidence>
<evidence type="ECO:0000256" key="6">
    <source>
        <dbReference type="ARBA" id="ARBA00022777"/>
    </source>
</evidence>
<dbReference type="PANTHER" id="PTHR24421:SF10">
    <property type="entry name" value="NITRATE_NITRITE SENSOR PROTEIN NARQ"/>
    <property type="match status" value="1"/>
</dbReference>
<dbReference type="Gene3D" id="1.20.5.1930">
    <property type="match status" value="1"/>
</dbReference>
<evidence type="ECO:0000313" key="12">
    <source>
        <dbReference type="EMBL" id="ROR83302.1"/>
    </source>
</evidence>
<keyword evidence="4" id="KW-0808">Transferase</keyword>
<keyword evidence="5" id="KW-0547">Nucleotide-binding</keyword>
<dbReference type="InterPro" id="IPR011712">
    <property type="entry name" value="Sig_transdc_His_kin_sub3_dim/P"/>
</dbReference>